<evidence type="ECO:0000313" key="1">
    <source>
        <dbReference type="EMBL" id="KAF5095262.1"/>
    </source>
</evidence>
<evidence type="ECO:0000313" key="2">
    <source>
        <dbReference type="Proteomes" id="UP000744676"/>
    </source>
</evidence>
<protein>
    <submittedName>
        <fullName evidence="1">Uncharacterized protein</fullName>
    </submittedName>
</protein>
<name>A0ACB6V219_9ASCO</name>
<dbReference type="Proteomes" id="UP000744676">
    <property type="component" value="Unassembled WGS sequence"/>
</dbReference>
<reference evidence="1 2" key="1">
    <citation type="journal article" date="2020" name="Front. Microbiol.">
        <title>Phenotypic and Genetic Characterization of the Cheese Ripening Yeast Geotrichum candidum.</title>
        <authorList>
            <person name="Perkins V."/>
            <person name="Vignola S."/>
            <person name="Lessard M.H."/>
            <person name="Plante P.L."/>
            <person name="Corbeil J."/>
            <person name="Dugat-Bony E."/>
            <person name="Frenette M."/>
            <person name="Labrie S."/>
        </authorList>
    </citation>
    <scope>NUCLEOTIDE SEQUENCE [LARGE SCALE GENOMIC DNA]</scope>
    <source>
        <strain evidence="1 2">LMA-1147</strain>
    </source>
</reference>
<dbReference type="EMBL" id="QVQA01000130">
    <property type="protein sequence ID" value="KAF5095262.1"/>
    <property type="molecule type" value="Genomic_DNA"/>
</dbReference>
<keyword evidence="2" id="KW-1185">Reference proteome</keyword>
<comment type="caution">
    <text evidence="1">The sequence shown here is derived from an EMBL/GenBank/DDBJ whole genome shotgun (WGS) entry which is preliminary data.</text>
</comment>
<proteinExistence type="predicted"/>
<sequence>MDREMGSKEKSSENSVEFVNSWSEYLQRAIAVRVALRKEFKRSNTVEETEWQQQGLNSLEEDEEETASSYIGETETVNSFDTSSSDRSRQATQNSSNDMRLPGRNVSAFTGSSSRGGGSTSQQSTPTQQNPDTGRQHSMLIPHAEEELSPGQNKEFFVNDNGEVISITPVSMDTPQRGKILTASAVRLALMQGTLVESRYSGLTGQMDSDLLEPTTPAWKQTRDLSSPSSQSLQADLAHPRQRSKSISSISTGSSAPIPVPERSQRRVVSEQYFKENTLGLQAALSAAGGSTTLDEDSTAFQTPTAVSDGSSEFSLMMTPLQKTMQKNPRPITLSSEGSSTVGSGGTRDSIYYVLDSQRRGLYDDPSASQQQQQKPQQQQQQRRPMLTTHEAKANIPRMQSGSRADREQQEAAAAAIIAPMVLIPQRRQQRNSISSNSSGASVVSLSRGKRNKPNKPRRRLSADSNVSSSSSSSTSNGMNYPNVVGTLEVDDPRRLNTTWVAL</sequence>
<gene>
    <name evidence="1" type="ORF">D0Z00_003222</name>
</gene>
<accession>A0ACB6V219</accession>
<organism evidence="1 2">
    <name type="scientific">Geotrichum galactomycetum</name>
    <dbReference type="NCBI Taxonomy" id="27317"/>
    <lineage>
        <taxon>Eukaryota</taxon>
        <taxon>Fungi</taxon>
        <taxon>Dikarya</taxon>
        <taxon>Ascomycota</taxon>
        <taxon>Saccharomycotina</taxon>
        <taxon>Dipodascomycetes</taxon>
        <taxon>Dipodascales</taxon>
        <taxon>Dipodascaceae</taxon>
        <taxon>Geotrichum</taxon>
    </lineage>
</organism>